<feature type="transmembrane region" description="Helical" evidence="7">
    <location>
        <begin position="312"/>
        <end position="330"/>
    </location>
</feature>
<dbReference type="SUPFAM" id="SSF82861">
    <property type="entry name" value="Mechanosensitive channel protein MscS (YggB), transmembrane region"/>
    <property type="match status" value="1"/>
</dbReference>
<comment type="similarity">
    <text evidence="2">Belongs to the MscS (TC 1.A.23) family.</text>
</comment>
<organism evidence="11 12">
    <name type="scientific">Arcobacter venerupis</name>
    <dbReference type="NCBI Taxonomy" id="1054033"/>
    <lineage>
        <taxon>Bacteria</taxon>
        <taxon>Pseudomonadati</taxon>
        <taxon>Campylobacterota</taxon>
        <taxon>Epsilonproteobacteria</taxon>
        <taxon>Campylobacterales</taxon>
        <taxon>Arcobacteraceae</taxon>
        <taxon>Arcobacter</taxon>
    </lineage>
</organism>
<reference evidence="11 12" key="1">
    <citation type="submission" date="2020-05" db="EMBL/GenBank/DDBJ databases">
        <title>Complete genome sequencing of Campylobacter and Arcobacter type strains.</title>
        <authorList>
            <person name="Miller W.G."/>
            <person name="Yee E."/>
        </authorList>
    </citation>
    <scope>NUCLEOTIDE SEQUENCE [LARGE SCALE GENOMIC DNA]</scope>
    <source>
        <strain evidence="11 12">LMG 26156</strain>
    </source>
</reference>
<dbReference type="PANTHER" id="PTHR43634">
    <property type="entry name" value="OW CONDUCTANCE MECHANOSENSITIVE CHANNEL"/>
    <property type="match status" value="1"/>
</dbReference>
<gene>
    <name evidence="11" type="ORF">AVENP_2392</name>
</gene>
<feature type="transmembrane region" description="Helical" evidence="7">
    <location>
        <begin position="342"/>
        <end position="360"/>
    </location>
</feature>
<evidence type="ECO:0000259" key="8">
    <source>
        <dbReference type="Pfam" id="PF00924"/>
    </source>
</evidence>
<dbReference type="Gene3D" id="3.30.70.100">
    <property type="match status" value="1"/>
</dbReference>
<evidence type="ECO:0000313" key="11">
    <source>
        <dbReference type="EMBL" id="QKF67916.1"/>
    </source>
</evidence>
<feature type="domain" description="Mechanosensitive ion channel MscS C-terminal" evidence="9">
    <location>
        <begin position="503"/>
        <end position="614"/>
    </location>
</feature>
<sequence length="633" mass="73113">MFQKILLKIFFILIIPILLFSDNIPTTPIKLLIKEVTPTTVAVEPTPVEESINAPIAQKIEDQIAAQTQLINDVIDNINNESYLTSLPDKTYYENEILFLNNRINANNIQNNSIAIKRDELRVAYLKEKSAYETTLKDIIIGKQEFRNKKYFEDTLLDNIRLIQNFKLDDYTLIYESESKNSTNKVSSDFVNNYIDLYNQKHTQLFVLQYLYTNMQKIRTSNFFIDEFNLKYMINKIDNIRGISFLSSLTSYHLNFSIGEAVVVLFIILFFRLINKYVIALIANFISRIFIKEETADEESVIFYLKDAINSPLIYSLYLLSIQLSLFILIKDQTLLNHIIPWINTMYMALLTWAIYSILNNSITIYAQNLLEKYQNVRKEMIVFILKIIKVLLILVVILFLFTQLGIDVKAIAASLGVGGIAIALAAKDTLANFFASLNIMTDNSFSQGDWIKTKDFEGTVVDIRMRTTRIRTFDNAMITVPNSQIANAHILNWSKRVIGRRIKMSIGVSYENKMKDIINLKNDIFDMLLSHPKIATNHNINISQTKAFEAIKREDLYGIKNTLLVFIDEFDASSINILVYCFSKSPVWEEWLDTKQDVMIGIAKLVEKNNCEFAYPTQTIFMKQDGKIEENI</sequence>
<dbReference type="InterPro" id="IPR010920">
    <property type="entry name" value="LSM_dom_sf"/>
</dbReference>
<feature type="domain" description="Mechanosensitive ion channel MscS" evidence="8">
    <location>
        <begin position="429"/>
        <end position="496"/>
    </location>
</feature>
<dbReference type="GO" id="GO:0005886">
    <property type="term" value="C:plasma membrane"/>
    <property type="evidence" value="ECO:0007669"/>
    <property type="project" value="UniProtKB-SubCell"/>
</dbReference>
<feature type="domain" description="Mechanosensitive ion channel transmembrane helices 2/3" evidence="10">
    <location>
        <begin position="387"/>
        <end position="428"/>
    </location>
</feature>
<feature type="transmembrane region" description="Helical" evidence="7">
    <location>
        <begin position="6"/>
        <end position="24"/>
    </location>
</feature>
<evidence type="ECO:0000256" key="6">
    <source>
        <dbReference type="ARBA" id="ARBA00023136"/>
    </source>
</evidence>
<dbReference type="InterPro" id="IPR006686">
    <property type="entry name" value="MscS_channel_CS"/>
</dbReference>
<keyword evidence="3" id="KW-1003">Cell membrane</keyword>
<dbReference type="Gene3D" id="1.10.287.1260">
    <property type="match status" value="1"/>
</dbReference>
<feature type="transmembrane region" description="Helical" evidence="7">
    <location>
        <begin position="381"/>
        <end position="403"/>
    </location>
</feature>
<dbReference type="InterPro" id="IPR006685">
    <property type="entry name" value="MscS_channel_2nd"/>
</dbReference>
<dbReference type="InterPro" id="IPR049278">
    <property type="entry name" value="MS_channel_C"/>
</dbReference>
<dbReference type="AlphaFoldDB" id="A0AAE7E5K7"/>
<evidence type="ECO:0000256" key="4">
    <source>
        <dbReference type="ARBA" id="ARBA00022692"/>
    </source>
</evidence>
<protein>
    <submittedName>
        <fullName evidence="11">Mechanosensitive ion channel family protein</fullName>
    </submittedName>
</protein>
<dbReference type="InterPro" id="IPR045042">
    <property type="entry name" value="YnaI-like"/>
</dbReference>
<dbReference type="InterPro" id="IPR049142">
    <property type="entry name" value="MS_channel_1st"/>
</dbReference>
<evidence type="ECO:0000259" key="9">
    <source>
        <dbReference type="Pfam" id="PF21082"/>
    </source>
</evidence>
<dbReference type="GO" id="GO:0008381">
    <property type="term" value="F:mechanosensitive monoatomic ion channel activity"/>
    <property type="evidence" value="ECO:0007669"/>
    <property type="project" value="UniProtKB-ARBA"/>
</dbReference>
<dbReference type="SUPFAM" id="SSF82689">
    <property type="entry name" value="Mechanosensitive channel protein MscS (YggB), C-terminal domain"/>
    <property type="match status" value="1"/>
</dbReference>
<keyword evidence="5 7" id="KW-1133">Transmembrane helix</keyword>
<dbReference type="SUPFAM" id="SSF50182">
    <property type="entry name" value="Sm-like ribonucleoproteins"/>
    <property type="match status" value="1"/>
</dbReference>
<dbReference type="Proteomes" id="UP000503482">
    <property type="component" value="Chromosome"/>
</dbReference>
<keyword evidence="4 7" id="KW-0812">Transmembrane</keyword>
<keyword evidence="12" id="KW-1185">Reference proteome</keyword>
<proteinExistence type="inferred from homology"/>
<evidence type="ECO:0000256" key="5">
    <source>
        <dbReference type="ARBA" id="ARBA00022989"/>
    </source>
</evidence>
<comment type="subcellular location">
    <subcellularLocation>
        <location evidence="1">Cell membrane</location>
        <topology evidence="1">Multi-pass membrane protein</topology>
    </subcellularLocation>
</comment>
<dbReference type="Pfam" id="PF21088">
    <property type="entry name" value="MS_channel_1st"/>
    <property type="match status" value="1"/>
</dbReference>
<evidence type="ECO:0000256" key="2">
    <source>
        <dbReference type="ARBA" id="ARBA00008017"/>
    </source>
</evidence>
<dbReference type="PROSITE" id="PS01246">
    <property type="entry name" value="UPF0003"/>
    <property type="match status" value="1"/>
</dbReference>
<dbReference type="EMBL" id="CP053840">
    <property type="protein sequence ID" value="QKF67916.1"/>
    <property type="molecule type" value="Genomic_DNA"/>
</dbReference>
<dbReference type="KEGG" id="avp:AVENP_2392"/>
<evidence type="ECO:0000256" key="3">
    <source>
        <dbReference type="ARBA" id="ARBA00022475"/>
    </source>
</evidence>
<dbReference type="Gene3D" id="2.30.30.60">
    <property type="match status" value="1"/>
</dbReference>
<evidence type="ECO:0000259" key="10">
    <source>
        <dbReference type="Pfam" id="PF21088"/>
    </source>
</evidence>
<name>A0AAE7E5K7_9BACT</name>
<dbReference type="Pfam" id="PF00924">
    <property type="entry name" value="MS_channel_2nd"/>
    <property type="match status" value="1"/>
</dbReference>
<dbReference type="PANTHER" id="PTHR43634:SF2">
    <property type="entry name" value="LOW CONDUCTANCE MECHANOSENSITIVE CHANNEL YNAI"/>
    <property type="match status" value="1"/>
</dbReference>
<evidence type="ECO:0000256" key="7">
    <source>
        <dbReference type="SAM" id="Phobius"/>
    </source>
</evidence>
<dbReference type="InterPro" id="IPR023408">
    <property type="entry name" value="MscS_beta-dom_sf"/>
</dbReference>
<accession>A0AAE7E5K7</accession>
<dbReference type="InterPro" id="IPR011066">
    <property type="entry name" value="MscS_channel_C_sf"/>
</dbReference>
<dbReference type="InterPro" id="IPR011014">
    <property type="entry name" value="MscS_channel_TM-2"/>
</dbReference>
<dbReference type="Pfam" id="PF21082">
    <property type="entry name" value="MS_channel_3rd"/>
    <property type="match status" value="1"/>
</dbReference>
<evidence type="ECO:0000256" key="1">
    <source>
        <dbReference type="ARBA" id="ARBA00004651"/>
    </source>
</evidence>
<evidence type="ECO:0000313" key="12">
    <source>
        <dbReference type="Proteomes" id="UP000503482"/>
    </source>
</evidence>
<feature type="transmembrane region" description="Helical" evidence="7">
    <location>
        <begin position="243"/>
        <end position="268"/>
    </location>
</feature>
<dbReference type="RefSeq" id="WP_128359133.1">
    <property type="nucleotide sequence ID" value="NZ_CP053840.1"/>
</dbReference>
<keyword evidence="6 7" id="KW-0472">Membrane</keyword>